<dbReference type="EMBL" id="BAABHK010000024">
    <property type="protein sequence ID" value="GAA4638750.1"/>
    <property type="molecule type" value="Genomic_DNA"/>
</dbReference>
<reference evidence="2" key="1">
    <citation type="journal article" date="2019" name="Int. J. Syst. Evol. Microbiol.">
        <title>The Global Catalogue of Microorganisms (GCM) 10K type strain sequencing project: providing services to taxonomists for standard genome sequencing and annotation.</title>
        <authorList>
            <consortium name="The Broad Institute Genomics Platform"/>
            <consortium name="The Broad Institute Genome Sequencing Center for Infectious Disease"/>
            <person name="Wu L."/>
            <person name="Ma J."/>
        </authorList>
    </citation>
    <scope>NUCLEOTIDE SEQUENCE [LARGE SCALE GENOMIC DNA]</scope>
    <source>
        <strain evidence="2">JCM 17939</strain>
    </source>
</reference>
<keyword evidence="2" id="KW-1185">Reference proteome</keyword>
<organism evidence="1 2">
    <name type="scientific">Actinoallomurus vinaceus</name>
    <dbReference type="NCBI Taxonomy" id="1080074"/>
    <lineage>
        <taxon>Bacteria</taxon>
        <taxon>Bacillati</taxon>
        <taxon>Actinomycetota</taxon>
        <taxon>Actinomycetes</taxon>
        <taxon>Streptosporangiales</taxon>
        <taxon>Thermomonosporaceae</taxon>
        <taxon>Actinoallomurus</taxon>
    </lineage>
</organism>
<sequence length="128" mass="13663">MLPITFGPLLTERQTAVAGAKLHKSVEPALWTAHIRPPIAELIPVERGPSATVLGQEMLGSYGQCARVIDNVRRHSGIIVHFSYVDAIAPQLMASIDSSARLGRWQTLGDRAAAAERPSAARGTSIIG</sequence>
<protein>
    <submittedName>
        <fullName evidence="1">Uncharacterized protein</fullName>
    </submittedName>
</protein>
<proteinExistence type="predicted"/>
<gene>
    <name evidence="1" type="ORF">GCM10023196_097720</name>
</gene>
<comment type="caution">
    <text evidence="1">The sequence shown here is derived from an EMBL/GenBank/DDBJ whole genome shotgun (WGS) entry which is preliminary data.</text>
</comment>
<evidence type="ECO:0000313" key="1">
    <source>
        <dbReference type="EMBL" id="GAA4638750.1"/>
    </source>
</evidence>
<evidence type="ECO:0000313" key="2">
    <source>
        <dbReference type="Proteomes" id="UP001501442"/>
    </source>
</evidence>
<name>A0ABP8USJ8_9ACTN</name>
<accession>A0ABP8USJ8</accession>
<dbReference type="Proteomes" id="UP001501442">
    <property type="component" value="Unassembled WGS sequence"/>
</dbReference>